<dbReference type="Proteomes" id="UP000248134">
    <property type="component" value="Unassembled WGS sequence"/>
</dbReference>
<evidence type="ECO:0000259" key="2">
    <source>
        <dbReference type="SMART" id="SM00382"/>
    </source>
</evidence>
<dbReference type="Pfam" id="PF01078">
    <property type="entry name" value="Mg_chelatase"/>
    <property type="match status" value="1"/>
</dbReference>
<dbReference type="InterPro" id="IPR025158">
    <property type="entry name" value="Mg_chelat-rel_C"/>
</dbReference>
<keyword evidence="3" id="KW-0547">Nucleotide-binding</keyword>
<feature type="domain" description="AAA+ ATPase" evidence="2">
    <location>
        <begin position="209"/>
        <end position="393"/>
    </location>
</feature>
<proteinExistence type="inferred from homology"/>
<dbReference type="AlphaFoldDB" id="A0A323UHC3"/>
<name>A0A323UHC3_RHOPL</name>
<dbReference type="PANTHER" id="PTHR32039">
    <property type="entry name" value="MAGNESIUM-CHELATASE SUBUNIT CHLI"/>
    <property type="match status" value="1"/>
</dbReference>
<comment type="similarity">
    <text evidence="1">Belongs to the Mg-chelatase subunits D/I family. ComM subfamily.</text>
</comment>
<dbReference type="Pfam" id="PF13541">
    <property type="entry name" value="ChlI"/>
    <property type="match status" value="1"/>
</dbReference>
<protein>
    <submittedName>
        <fullName evidence="3">ATP-binding protein</fullName>
    </submittedName>
</protein>
<dbReference type="SMART" id="SM00382">
    <property type="entry name" value="AAA"/>
    <property type="match status" value="1"/>
</dbReference>
<reference evidence="3 4" key="1">
    <citation type="submission" date="2018-06" db="EMBL/GenBank/DDBJ databases">
        <title>Draft Whole-Genome Sequence of the purple photosynthetic bacterium Rhodospeudomonas palustris XCP.</title>
        <authorList>
            <person name="Rayyan A."/>
            <person name="Meyer T.E."/>
            <person name="Kyndt J.A."/>
        </authorList>
    </citation>
    <scope>NUCLEOTIDE SEQUENCE [LARGE SCALE GENOMIC DNA]</scope>
    <source>
        <strain evidence="3 4">XCP</strain>
    </source>
</reference>
<evidence type="ECO:0000313" key="4">
    <source>
        <dbReference type="Proteomes" id="UP000248134"/>
    </source>
</evidence>
<sequence length="512" mass="53704">MVQHVSTVAFEGIEARTVDVQVQVSPGLPAFAVVGLADKAVSEARERVRSALIASGLALPARRITVNLAPADLPKEGSHYDLPIALGLMAAIGAIPADALEGFTVLGELGLDGSIAAVAGVLPAAIAANGRDHGLICPDACGSEAAWASPDIQIIAAGSLIQIANHFKGTQLLGRPQPRVRDAEPSRFDLRDIKGQESAKRALEIAAAGGHHLLMIGSPGAGKSMLAARLPSILPPLSPAELLEVSMIASVAGEIRDGALTSRRPFRAPHHSASMAALTGGGIKARPGEISLAHHGVLFLDELPEFDPRVLDSLRAPLETGEVAVSRANHRVTYPARVMLVAAMNPCRCGQAFEPGFACKRGRVARCVADYQSRISGPLMDRIDLRIEVPPVSAADLILPPPSEGSAEVAARVARAREIQRARYTAAGLPEIRTNAEAPASVLEKTAQSDAAGLKLLHDAAETMRLSARAFHRVIRVARTLADLEGSDPVCRIHLAEALSYRALADDSVRAA</sequence>
<dbReference type="InterPro" id="IPR004482">
    <property type="entry name" value="Mg_chelat-rel"/>
</dbReference>
<evidence type="ECO:0000256" key="1">
    <source>
        <dbReference type="ARBA" id="ARBA00006354"/>
    </source>
</evidence>
<dbReference type="InterPro" id="IPR014721">
    <property type="entry name" value="Ribsml_uS5_D2-typ_fold_subgr"/>
</dbReference>
<dbReference type="SUPFAM" id="SSF52540">
    <property type="entry name" value="P-loop containing nucleoside triphosphate hydrolases"/>
    <property type="match status" value="1"/>
</dbReference>
<dbReference type="OrthoDB" id="9813147at2"/>
<dbReference type="NCBIfam" id="TIGR00368">
    <property type="entry name" value="YifB family Mg chelatase-like AAA ATPase"/>
    <property type="match status" value="1"/>
</dbReference>
<dbReference type="InterPro" id="IPR000523">
    <property type="entry name" value="Mg_chelatse_chII-like_cat_dom"/>
</dbReference>
<dbReference type="Gene3D" id="3.30.230.10">
    <property type="match status" value="1"/>
</dbReference>
<organism evidence="3 4">
    <name type="scientific">Rhodopseudomonas palustris</name>
    <dbReference type="NCBI Taxonomy" id="1076"/>
    <lineage>
        <taxon>Bacteria</taxon>
        <taxon>Pseudomonadati</taxon>
        <taxon>Pseudomonadota</taxon>
        <taxon>Alphaproteobacteria</taxon>
        <taxon>Hyphomicrobiales</taxon>
        <taxon>Nitrobacteraceae</taxon>
        <taxon>Rhodopseudomonas</taxon>
    </lineage>
</organism>
<dbReference type="EMBL" id="QKQS01000023">
    <property type="protein sequence ID" value="PZA10940.1"/>
    <property type="molecule type" value="Genomic_DNA"/>
</dbReference>
<dbReference type="Gene3D" id="3.40.50.300">
    <property type="entry name" value="P-loop containing nucleotide triphosphate hydrolases"/>
    <property type="match status" value="1"/>
</dbReference>
<dbReference type="RefSeq" id="WP_110787032.1">
    <property type="nucleotide sequence ID" value="NZ_QKQS01000023.1"/>
</dbReference>
<accession>A0A323UHC3</accession>
<dbReference type="PANTHER" id="PTHR32039:SF7">
    <property type="entry name" value="COMPETENCE PROTEIN COMM"/>
    <property type="match status" value="1"/>
</dbReference>
<dbReference type="Pfam" id="PF13335">
    <property type="entry name" value="Mg_chelatase_C"/>
    <property type="match status" value="1"/>
</dbReference>
<dbReference type="InterPro" id="IPR045006">
    <property type="entry name" value="CHLI-like"/>
</dbReference>
<dbReference type="GO" id="GO:0005524">
    <property type="term" value="F:ATP binding"/>
    <property type="evidence" value="ECO:0007669"/>
    <property type="project" value="UniProtKB-KW"/>
</dbReference>
<dbReference type="InterPro" id="IPR003593">
    <property type="entry name" value="AAA+_ATPase"/>
</dbReference>
<keyword evidence="3" id="KW-0067">ATP-binding</keyword>
<dbReference type="InterPro" id="IPR027417">
    <property type="entry name" value="P-loop_NTPase"/>
</dbReference>
<comment type="caution">
    <text evidence="3">The sequence shown here is derived from an EMBL/GenBank/DDBJ whole genome shotgun (WGS) entry which is preliminary data.</text>
</comment>
<dbReference type="InterPro" id="IPR020568">
    <property type="entry name" value="Ribosomal_Su5_D2-typ_SF"/>
</dbReference>
<gene>
    <name evidence="3" type="ORF">DNX69_16525</name>
</gene>
<evidence type="ECO:0000313" key="3">
    <source>
        <dbReference type="EMBL" id="PZA10940.1"/>
    </source>
</evidence>
<dbReference type="SUPFAM" id="SSF54211">
    <property type="entry name" value="Ribosomal protein S5 domain 2-like"/>
    <property type="match status" value="1"/>
</dbReference>